<dbReference type="SMART" id="SM00382">
    <property type="entry name" value="AAA"/>
    <property type="match status" value="2"/>
</dbReference>
<comment type="similarity">
    <text evidence="2">Belongs to the ABC transporter superfamily.</text>
</comment>
<dbReference type="Pfam" id="PF08352">
    <property type="entry name" value="oligo_HPY"/>
    <property type="match status" value="2"/>
</dbReference>
<dbReference type="InterPro" id="IPR050319">
    <property type="entry name" value="ABC_transp_ATP-bind"/>
</dbReference>
<keyword evidence="5 7" id="KW-0067">ATP-binding</keyword>
<dbReference type="Proteomes" id="UP001164020">
    <property type="component" value="Chromosome"/>
</dbReference>
<reference evidence="7" key="1">
    <citation type="submission" date="2022-12" db="EMBL/GenBank/DDBJ databases">
        <title>Jiella pelagia sp. nov., isolated from phosphonate enriched culture of Northwest Pacific surface seawater.</title>
        <authorList>
            <person name="Shin D.Y."/>
            <person name="Hwang C.Y."/>
        </authorList>
    </citation>
    <scope>NUCLEOTIDE SEQUENCE</scope>
    <source>
        <strain evidence="7">HL-NP1</strain>
    </source>
</reference>
<dbReference type="Pfam" id="PF00005">
    <property type="entry name" value="ABC_tran"/>
    <property type="match status" value="2"/>
</dbReference>
<evidence type="ECO:0000313" key="8">
    <source>
        <dbReference type="Proteomes" id="UP001164020"/>
    </source>
</evidence>
<dbReference type="NCBIfam" id="NF007739">
    <property type="entry name" value="PRK10419.1"/>
    <property type="match status" value="2"/>
</dbReference>
<dbReference type="PANTHER" id="PTHR43776">
    <property type="entry name" value="TRANSPORT ATP-BINDING PROTEIN"/>
    <property type="match status" value="1"/>
</dbReference>
<dbReference type="PROSITE" id="PS50893">
    <property type="entry name" value="ABC_TRANSPORTER_2"/>
    <property type="match status" value="2"/>
</dbReference>
<dbReference type="InterPro" id="IPR003593">
    <property type="entry name" value="AAA+_ATPase"/>
</dbReference>
<dbReference type="InterPro" id="IPR003439">
    <property type="entry name" value="ABC_transporter-like_ATP-bd"/>
</dbReference>
<evidence type="ECO:0000313" key="7">
    <source>
        <dbReference type="EMBL" id="WAP69911.1"/>
    </source>
</evidence>
<protein>
    <submittedName>
        <fullName evidence="7">ABC transporter ATP-binding protein</fullName>
    </submittedName>
</protein>
<comment type="subcellular location">
    <subcellularLocation>
        <location evidence="1">Cell inner membrane</location>
        <topology evidence="1">Peripheral membrane protein</topology>
    </subcellularLocation>
</comment>
<dbReference type="GO" id="GO:0005524">
    <property type="term" value="F:ATP binding"/>
    <property type="evidence" value="ECO:0007669"/>
    <property type="project" value="UniProtKB-KW"/>
</dbReference>
<dbReference type="EMBL" id="CP114029">
    <property type="protein sequence ID" value="WAP69911.1"/>
    <property type="molecule type" value="Genomic_DNA"/>
</dbReference>
<keyword evidence="3" id="KW-0813">Transport</keyword>
<feature type="domain" description="ABC transporter" evidence="6">
    <location>
        <begin position="16"/>
        <end position="267"/>
    </location>
</feature>
<feature type="domain" description="ABC transporter" evidence="6">
    <location>
        <begin position="297"/>
        <end position="536"/>
    </location>
</feature>
<evidence type="ECO:0000256" key="4">
    <source>
        <dbReference type="ARBA" id="ARBA00022741"/>
    </source>
</evidence>
<evidence type="ECO:0000259" key="6">
    <source>
        <dbReference type="PROSITE" id="PS50893"/>
    </source>
</evidence>
<keyword evidence="8" id="KW-1185">Reference proteome</keyword>
<dbReference type="PANTHER" id="PTHR43776:SF7">
    <property type="entry name" value="D,D-DIPEPTIDE TRANSPORT ATP-BINDING PROTEIN DDPF-RELATED"/>
    <property type="match status" value="1"/>
</dbReference>
<sequence length="552" mass="60328">MSRAAPASPTSASALLSVENLSVAFSQGGKTTLAVDDVSFSIAKGETLALVGESGSGKSVSALSILKLLPYPAASHPGGAVYFEGENLIDDDERDLMKVRGNRISMIFQEPMSSLNPLHTIEKQVGEVLKLHRGFSDKAARERTLELLAKVGIRNAEERLGAYPHQLSGGQRQRVMIAMALANDPDLLIADEPTTALDVTVQAQILELLKSLQAERGMAMLFITHDLGIVRRIADRVCVMYRGKIVEEGPTGRIFATPQHDYTKHLLAAEPKGRPPAANVNSPVVMEAKDVKVWFPIKTGLLRRTTGHVKAVDGIDLTLRAGQTIGVVGESGSGKTTLGLALSRMISSKGEIHFDGNRIDTRSFKAMKPLRRKMQIVFQDPYGSLSPRMSIADIIAEGLSIHERGLSAEERDQRVVNVLREVGLEPTARFRFPHEFSGGQRQRIAIARAMILNPRFVMLDEPTSALDMSVQAQVVDLLRDLQKRHDLAFLFISHDLKVVRALANEVIVMRNGKVVERGPAEQIFERPQTDYTKALMAAAFDLEAAPTGVVSE</sequence>
<evidence type="ECO:0000256" key="1">
    <source>
        <dbReference type="ARBA" id="ARBA00004417"/>
    </source>
</evidence>
<evidence type="ECO:0000256" key="2">
    <source>
        <dbReference type="ARBA" id="ARBA00005417"/>
    </source>
</evidence>
<dbReference type="NCBIfam" id="NF008453">
    <property type="entry name" value="PRK11308.1"/>
    <property type="match status" value="2"/>
</dbReference>
<evidence type="ECO:0000256" key="3">
    <source>
        <dbReference type="ARBA" id="ARBA00022448"/>
    </source>
</evidence>
<name>A0ABY7C2E3_9HYPH</name>
<evidence type="ECO:0000256" key="5">
    <source>
        <dbReference type="ARBA" id="ARBA00022840"/>
    </source>
</evidence>
<proteinExistence type="inferred from homology"/>
<dbReference type="Gene3D" id="3.40.50.300">
    <property type="entry name" value="P-loop containing nucleotide triphosphate hydrolases"/>
    <property type="match status" value="2"/>
</dbReference>
<dbReference type="RefSeq" id="WP_268882336.1">
    <property type="nucleotide sequence ID" value="NZ_CP114029.1"/>
</dbReference>
<dbReference type="SUPFAM" id="SSF52540">
    <property type="entry name" value="P-loop containing nucleoside triphosphate hydrolases"/>
    <property type="match status" value="2"/>
</dbReference>
<dbReference type="InterPro" id="IPR013563">
    <property type="entry name" value="Oligopep_ABC_C"/>
</dbReference>
<gene>
    <name evidence="7" type="ORF">OH818_06940</name>
</gene>
<organism evidence="7 8">
    <name type="scientific">Jiella pelagia</name>
    <dbReference type="NCBI Taxonomy" id="2986949"/>
    <lineage>
        <taxon>Bacteria</taxon>
        <taxon>Pseudomonadati</taxon>
        <taxon>Pseudomonadota</taxon>
        <taxon>Alphaproteobacteria</taxon>
        <taxon>Hyphomicrobiales</taxon>
        <taxon>Aurantimonadaceae</taxon>
        <taxon>Jiella</taxon>
    </lineage>
</organism>
<dbReference type="InterPro" id="IPR027417">
    <property type="entry name" value="P-loop_NTPase"/>
</dbReference>
<dbReference type="CDD" id="cd03257">
    <property type="entry name" value="ABC_NikE_OppD_transporters"/>
    <property type="match status" value="2"/>
</dbReference>
<dbReference type="PROSITE" id="PS00211">
    <property type="entry name" value="ABC_TRANSPORTER_1"/>
    <property type="match status" value="2"/>
</dbReference>
<accession>A0ABY7C2E3</accession>
<keyword evidence="4" id="KW-0547">Nucleotide-binding</keyword>
<dbReference type="InterPro" id="IPR017871">
    <property type="entry name" value="ABC_transporter-like_CS"/>
</dbReference>